<organism evidence="2 3">
    <name type="scientific">Ahniella affigens</name>
    <dbReference type="NCBI Taxonomy" id="2021234"/>
    <lineage>
        <taxon>Bacteria</taxon>
        <taxon>Pseudomonadati</taxon>
        <taxon>Pseudomonadota</taxon>
        <taxon>Gammaproteobacteria</taxon>
        <taxon>Lysobacterales</taxon>
        <taxon>Rhodanobacteraceae</taxon>
        <taxon>Ahniella</taxon>
    </lineage>
</organism>
<dbReference type="Proteomes" id="UP000241074">
    <property type="component" value="Chromosome"/>
</dbReference>
<keyword evidence="1" id="KW-0812">Transmembrane</keyword>
<dbReference type="KEGG" id="xba:C7S18_21180"/>
<sequence length="60" mass="6538">MAGGIVVTGGSPYWRMYPFRKLLWVSIGILGFPLLSRIVDHFPGTRVGFAGREAAGVMID</sequence>
<dbReference type="AlphaFoldDB" id="A0A2P1PXF7"/>
<protein>
    <submittedName>
        <fullName evidence="2">Uncharacterized protein</fullName>
    </submittedName>
</protein>
<gene>
    <name evidence="2" type="ORF">C7S18_21180</name>
</gene>
<proteinExistence type="predicted"/>
<dbReference type="OrthoDB" id="9785076at2"/>
<evidence type="ECO:0000256" key="1">
    <source>
        <dbReference type="SAM" id="Phobius"/>
    </source>
</evidence>
<reference evidence="2 3" key="2">
    <citation type="submission" date="2018-03" db="EMBL/GenBank/DDBJ databases">
        <authorList>
            <person name="Keele B.F."/>
        </authorList>
    </citation>
    <scope>NUCLEOTIDE SEQUENCE [LARGE SCALE GENOMIC DNA]</scope>
    <source>
        <strain evidence="2 3">D13</strain>
    </source>
</reference>
<evidence type="ECO:0000313" key="3">
    <source>
        <dbReference type="Proteomes" id="UP000241074"/>
    </source>
</evidence>
<keyword evidence="1" id="KW-0472">Membrane</keyword>
<feature type="transmembrane region" description="Helical" evidence="1">
    <location>
        <begin position="22"/>
        <end position="39"/>
    </location>
</feature>
<dbReference type="EMBL" id="CP027860">
    <property type="protein sequence ID" value="AVP99531.1"/>
    <property type="molecule type" value="Genomic_DNA"/>
</dbReference>
<name>A0A2P1PXF7_9GAMM</name>
<keyword evidence="3" id="KW-1185">Reference proteome</keyword>
<dbReference type="RefSeq" id="WP_106893448.1">
    <property type="nucleotide sequence ID" value="NZ_CP027860.1"/>
</dbReference>
<evidence type="ECO:0000313" key="2">
    <source>
        <dbReference type="EMBL" id="AVP99531.1"/>
    </source>
</evidence>
<reference evidence="2 3" key="1">
    <citation type="submission" date="2018-03" db="EMBL/GenBank/DDBJ databases">
        <title>Ahniella affigens gen. nov., sp. nov., a gammaproteobacterium isolated from sandy soil near a stream.</title>
        <authorList>
            <person name="Ko Y."/>
            <person name="Kim J.-H."/>
        </authorList>
    </citation>
    <scope>NUCLEOTIDE SEQUENCE [LARGE SCALE GENOMIC DNA]</scope>
    <source>
        <strain evidence="2 3">D13</strain>
    </source>
</reference>
<accession>A0A2P1PXF7</accession>
<keyword evidence="1" id="KW-1133">Transmembrane helix</keyword>